<evidence type="ECO:0000256" key="4">
    <source>
        <dbReference type="ARBA" id="ARBA00023136"/>
    </source>
</evidence>
<name>A0A1E4SHL3_9ASCO</name>
<dbReference type="Pfam" id="PF03151">
    <property type="entry name" value="TPT"/>
    <property type="match status" value="1"/>
</dbReference>
<evidence type="ECO:0000256" key="1">
    <source>
        <dbReference type="ARBA" id="ARBA00004141"/>
    </source>
</evidence>
<reference evidence="8" key="1">
    <citation type="submission" date="2016-05" db="EMBL/GenBank/DDBJ databases">
        <title>Comparative genomics of biotechnologically important yeasts.</title>
        <authorList>
            <consortium name="DOE Joint Genome Institute"/>
            <person name="Riley R."/>
            <person name="Haridas S."/>
            <person name="Wolfe K.H."/>
            <person name="Lopes M.R."/>
            <person name="Hittinger C.T."/>
            <person name="Goker M."/>
            <person name="Salamov A."/>
            <person name="Wisecaver J."/>
            <person name="Long T.M."/>
            <person name="Aerts A.L."/>
            <person name="Barry K."/>
            <person name="Choi C."/>
            <person name="Clum A."/>
            <person name="Coughlan A.Y."/>
            <person name="Deshpande S."/>
            <person name="Douglass A.P."/>
            <person name="Hanson S.J."/>
            <person name="Klenk H.-P."/>
            <person name="Labutti K."/>
            <person name="Lapidus A."/>
            <person name="Lindquist E."/>
            <person name="Lipzen A."/>
            <person name="Meier-Kolthoff J.P."/>
            <person name="Ohm R.A."/>
            <person name="Otillar R.P."/>
            <person name="Pangilinan J."/>
            <person name="Peng Y."/>
            <person name="Rokas A."/>
            <person name="Rosa C.A."/>
            <person name="Scheuner C."/>
            <person name="Sibirny A.A."/>
            <person name="Slot J.C."/>
            <person name="Stielow J.B."/>
            <person name="Sun H."/>
            <person name="Kurtzman C.P."/>
            <person name="Blackwell M."/>
            <person name="Grigoriev I.V."/>
            <person name="Jeffries T.W."/>
        </authorList>
    </citation>
    <scope>NUCLEOTIDE SEQUENCE [LARGE SCALE GENOMIC DNA]</scope>
    <source>
        <strain evidence="8">NRRL Y-17324</strain>
    </source>
</reference>
<proteinExistence type="predicted"/>
<evidence type="ECO:0000259" key="6">
    <source>
        <dbReference type="Pfam" id="PF03151"/>
    </source>
</evidence>
<keyword evidence="2 5" id="KW-0812">Transmembrane</keyword>
<dbReference type="InterPro" id="IPR004853">
    <property type="entry name" value="Sugar_P_trans_dom"/>
</dbReference>
<feature type="transmembrane region" description="Helical" evidence="5">
    <location>
        <begin position="324"/>
        <end position="343"/>
    </location>
</feature>
<keyword evidence="3 5" id="KW-1133">Transmembrane helix</keyword>
<evidence type="ECO:0000256" key="3">
    <source>
        <dbReference type="ARBA" id="ARBA00022989"/>
    </source>
</evidence>
<dbReference type="STRING" id="984487.A0A1E4SHL3"/>
<feature type="transmembrane region" description="Helical" evidence="5">
    <location>
        <begin position="237"/>
        <end position="255"/>
    </location>
</feature>
<dbReference type="PANTHER" id="PTHR11132">
    <property type="entry name" value="SOLUTE CARRIER FAMILY 35"/>
    <property type="match status" value="1"/>
</dbReference>
<dbReference type="GO" id="GO:0005783">
    <property type="term" value="C:endoplasmic reticulum"/>
    <property type="evidence" value="ECO:0007669"/>
    <property type="project" value="EnsemblFungi"/>
</dbReference>
<dbReference type="AlphaFoldDB" id="A0A1E4SHL3"/>
<feature type="transmembrane region" description="Helical" evidence="5">
    <location>
        <begin position="390"/>
        <end position="407"/>
    </location>
</feature>
<accession>A0A1E4SHL3</accession>
<protein>
    <submittedName>
        <fullName evidence="7">TPT-domain-containing protein</fullName>
    </submittedName>
</protein>
<keyword evidence="8" id="KW-1185">Reference proteome</keyword>
<feature type="transmembrane region" description="Helical" evidence="5">
    <location>
        <begin position="120"/>
        <end position="145"/>
    </location>
</feature>
<gene>
    <name evidence="7" type="ORF">CANTADRAFT_50867</name>
</gene>
<organism evidence="7 8">
    <name type="scientific">Suhomyces tanzawaensis NRRL Y-17324</name>
    <dbReference type="NCBI Taxonomy" id="984487"/>
    <lineage>
        <taxon>Eukaryota</taxon>
        <taxon>Fungi</taxon>
        <taxon>Dikarya</taxon>
        <taxon>Ascomycota</taxon>
        <taxon>Saccharomycotina</taxon>
        <taxon>Pichiomycetes</taxon>
        <taxon>Debaryomycetaceae</taxon>
        <taxon>Suhomyces</taxon>
    </lineage>
</organism>
<dbReference type="GO" id="GO:0006888">
    <property type="term" value="P:endoplasmic reticulum to Golgi vesicle-mediated transport"/>
    <property type="evidence" value="ECO:0007669"/>
    <property type="project" value="EnsemblFungi"/>
</dbReference>
<evidence type="ECO:0000313" key="8">
    <source>
        <dbReference type="Proteomes" id="UP000094285"/>
    </source>
</evidence>
<dbReference type="GeneID" id="30984011"/>
<dbReference type="GO" id="GO:0016020">
    <property type="term" value="C:membrane"/>
    <property type="evidence" value="ECO:0007669"/>
    <property type="project" value="UniProtKB-SubCell"/>
</dbReference>
<keyword evidence="4 5" id="KW-0472">Membrane</keyword>
<feature type="transmembrane region" description="Helical" evidence="5">
    <location>
        <begin position="205"/>
        <end position="230"/>
    </location>
</feature>
<dbReference type="RefSeq" id="XP_020064034.1">
    <property type="nucleotide sequence ID" value="XM_020209875.1"/>
</dbReference>
<dbReference type="EMBL" id="KV453912">
    <property type="protein sequence ID" value="ODV78912.1"/>
    <property type="molecule type" value="Genomic_DNA"/>
</dbReference>
<dbReference type="OrthoDB" id="1588579at2759"/>
<feature type="transmembrane region" description="Helical" evidence="5">
    <location>
        <begin position="267"/>
        <end position="288"/>
    </location>
</feature>
<evidence type="ECO:0000256" key="5">
    <source>
        <dbReference type="SAM" id="Phobius"/>
    </source>
</evidence>
<evidence type="ECO:0000313" key="7">
    <source>
        <dbReference type="EMBL" id="ODV78912.1"/>
    </source>
</evidence>
<comment type="subcellular location">
    <subcellularLocation>
        <location evidence="1">Membrane</location>
        <topology evidence="1">Multi-pass membrane protein</topology>
    </subcellularLocation>
</comment>
<feature type="transmembrane region" description="Helical" evidence="5">
    <location>
        <begin position="413"/>
        <end position="430"/>
    </location>
</feature>
<feature type="domain" description="Sugar phosphate transporter" evidence="6">
    <location>
        <begin position="94"/>
        <end position="430"/>
    </location>
</feature>
<dbReference type="Proteomes" id="UP000094285">
    <property type="component" value="Unassembled WGS sequence"/>
</dbReference>
<dbReference type="InterPro" id="IPR050186">
    <property type="entry name" value="TPT_transporter"/>
</dbReference>
<evidence type="ECO:0000256" key="2">
    <source>
        <dbReference type="ARBA" id="ARBA00022692"/>
    </source>
</evidence>
<sequence length="438" mass="48659">MPSTTTLPVNKSHATFFSSQINPNSSSTNLSQLASQRSTVHAPRPNKHISLSNNNHFLSFQLPITPPISNASTPIREVETPASAWAFLPPMDIKITVLCISWYLVSIISNNSTKMILSRFLYPITLTQCQFLLNLALSVVLLAAVSARPHCRNYFPKGVLPNTPSVSPMDAITAFLTPTTLIISTTVPMGCFQFVGHLSSHKATLLIPVSLVHTIKALSPLITVLIYRMLFKIKYKIVTYVTLVPLIVGIMLTCYKPKKAAASTPSYYFTGLVYAFISMLIFVSQNIFAKKRLTIEKDDKVHILPTSKDAEDSTRNKKVDKLTILFYCSMIGFVFTLPIYLVAEFTSPSISFLQIGPTTGFLIVLNGVSHFLQSLLAFQILGAMSPINYSIANILKRIIIIVIAFLWENKNFTNLQATGLCLTILGLYCYDRWGTNHH</sequence>
<feature type="transmembrane region" description="Helical" evidence="5">
    <location>
        <begin position="355"/>
        <end position="378"/>
    </location>
</feature>